<proteinExistence type="predicted"/>
<keyword evidence="3" id="KW-0413">Isomerase</keyword>
<dbReference type="SUPFAM" id="SSF51419">
    <property type="entry name" value="PLP-binding barrel"/>
    <property type="match status" value="1"/>
</dbReference>
<dbReference type="OrthoDB" id="9813814at2"/>
<keyword evidence="7" id="KW-1185">Reference proteome</keyword>
<dbReference type="InterPro" id="IPR011079">
    <property type="entry name" value="Ala_racemase_C"/>
</dbReference>
<feature type="domain" description="Alanine racemase C-terminal" evidence="5">
    <location>
        <begin position="125"/>
        <end position="261"/>
    </location>
</feature>
<sequence length="271" mass="28288">RIHIKADTGMSRGGAVAADLRALAVAAREARDAGDVEVVGLWSHLSRADEPASGSTEEHLSRFREAEQVVRGVGLSPRVRHLAATGGLLWHPATHLDLVRVGIGLYGLSPDPSVATAAELGLHPVMRLEAPLIQVKRVPAGEAVSYGGTWRAPTERWLGLVPLGYADGLPRAAASAGPVAVNGLRTSVVGKVCMDQIVIDLGPGDVDAPAEAGDVAVLWGDPTAADGDPATPTAQDWAEVCGTIGYEIVARLGPRVPRVSPCESQPRMGRR</sequence>
<comment type="caution">
    <text evidence="6">The sequence shown here is derived from an EMBL/GenBank/DDBJ whole genome shotgun (WGS) entry which is preliminary data.</text>
</comment>
<feature type="non-terminal residue" evidence="6">
    <location>
        <position position="1"/>
    </location>
</feature>
<dbReference type="SUPFAM" id="SSF50621">
    <property type="entry name" value="Alanine racemase C-terminal domain-like"/>
    <property type="match status" value="1"/>
</dbReference>
<dbReference type="GO" id="GO:0005829">
    <property type="term" value="C:cytosol"/>
    <property type="evidence" value="ECO:0007669"/>
    <property type="project" value="TreeGrafter"/>
</dbReference>
<feature type="binding site" evidence="4">
    <location>
        <position position="12"/>
    </location>
    <ligand>
        <name>substrate</name>
    </ligand>
</feature>
<evidence type="ECO:0000313" key="7">
    <source>
        <dbReference type="Proteomes" id="UP000002941"/>
    </source>
</evidence>
<evidence type="ECO:0000259" key="5">
    <source>
        <dbReference type="SMART" id="SM01005"/>
    </source>
</evidence>
<dbReference type="AlphaFoldDB" id="J0N444"/>
<dbReference type="InterPro" id="IPR000821">
    <property type="entry name" value="Ala_racemase"/>
</dbReference>
<dbReference type="InterPro" id="IPR029066">
    <property type="entry name" value="PLP-binding_barrel"/>
</dbReference>
<keyword evidence="2" id="KW-0663">Pyridoxal phosphate</keyword>
<dbReference type="Gene3D" id="3.20.20.10">
    <property type="entry name" value="Alanine racemase"/>
    <property type="match status" value="1"/>
</dbReference>
<dbReference type="eggNOG" id="COG0787">
    <property type="taxonomic scope" value="Bacteria"/>
</dbReference>
<dbReference type="GO" id="GO:0008784">
    <property type="term" value="F:alanine racemase activity"/>
    <property type="evidence" value="ECO:0007669"/>
    <property type="project" value="InterPro"/>
</dbReference>
<dbReference type="GO" id="GO:0009252">
    <property type="term" value="P:peptidoglycan biosynthetic process"/>
    <property type="evidence" value="ECO:0007669"/>
    <property type="project" value="TreeGrafter"/>
</dbReference>
<evidence type="ECO:0000256" key="3">
    <source>
        <dbReference type="ARBA" id="ARBA00023235"/>
    </source>
</evidence>
<dbReference type="InterPro" id="IPR001608">
    <property type="entry name" value="Ala_racemase_N"/>
</dbReference>
<gene>
    <name evidence="6" type="ORF">HMPREF1318_2490</name>
</gene>
<evidence type="ECO:0000256" key="1">
    <source>
        <dbReference type="ARBA" id="ARBA00001933"/>
    </source>
</evidence>
<dbReference type="PRINTS" id="PR00992">
    <property type="entry name" value="ALARACEMASE"/>
</dbReference>
<dbReference type="PATRIC" id="fig|1125718.3.peg.2313"/>
<dbReference type="RefSeq" id="WP_008732815.1">
    <property type="nucleotide sequence ID" value="NZ_AKFT01000180.1"/>
</dbReference>
<protein>
    <submittedName>
        <fullName evidence="6">Putative alanine racemase</fullName>
    </submittedName>
</protein>
<feature type="binding site" evidence="4">
    <location>
        <position position="194"/>
    </location>
    <ligand>
        <name>substrate</name>
    </ligand>
</feature>
<reference evidence="6 7" key="1">
    <citation type="submission" date="2012-05" db="EMBL/GenBank/DDBJ databases">
        <authorList>
            <person name="Harkins D.M."/>
            <person name="Madupu R."/>
            <person name="Durkin A.S."/>
            <person name="Torralba M."/>
            <person name="Methe B."/>
            <person name="Sutton G.G."/>
            <person name="Nelson K.E."/>
        </authorList>
    </citation>
    <scope>NUCLEOTIDE SEQUENCE [LARGE SCALE GENOMIC DNA]</scope>
    <source>
        <strain evidence="6 7">F0489</strain>
    </source>
</reference>
<accession>J0N444</accession>
<evidence type="ECO:0000256" key="2">
    <source>
        <dbReference type="ARBA" id="ARBA00022898"/>
    </source>
</evidence>
<dbReference type="PANTHER" id="PTHR30511">
    <property type="entry name" value="ALANINE RACEMASE"/>
    <property type="match status" value="1"/>
</dbReference>
<evidence type="ECO:0000313" key="6">
    <source>
        <dbReference type="EMBL" id="EJF39177.1"/>
    </source>
</evidence>
<dbReference type="Gene3D" id="2.40.37.10">
    <property type="entry name" value="Lyase, Ornithine Decarboxylase, Chain A, domain 1"/>
    <property type="match status" value="1"/>
</dbReference>
<dbReference type="Pfam" id="PF01168">
    <property type="entry name" value="Ala_racemase_N"/>
    <property type="match status" value="1"/>
</dbReference>
<dbReference type="PANTHER" id="PTHR30511:SF0">
    <property type="entry name" value="ALANINE RACEMASE, CATABOLIC-RELATED"/>
    <property type="match status" value="1"/>
</dbReference>
<organism evidence="6 7">
    <name type="scientific">Actinomyces massiliensis F0489</name>
    <dbReference type="NCBI Taxonomy" id="1125718"/>
    <lineage>
        <taxon>Bacteria</taxon>
        <taxon>Bacillati</taxon>
        <taxon>Actinomycetota</taxon>
        <taxon>Actinomycetes</taxon>
        <taxon>Actinomycetales</taxon>
        <taxon>Actinomycetaceae</taxon>
        <taxon>Actinomyces</taxon>
    </lineage>
</organism>
<comment type="cofactor">
    <cofactor evidence="1">
        <name>pyridoxal 5'-phosphate</name>
        <dbReference type="ChEBI" id="CHEBI:597326"/>
    </cofactor>
</comment>
<dbReference type="CDD" id="cd00430">
    <property type="entry name" value="PLPDE_III_AR"/>
    <property type="match status" value="1"/>
</dbReference>
<dbReference type="SMART" id="SM01005">
    <property type="entry name" value="Ala_racemase_C"/>
    <property type="match status" value="1"/>
</dbReference>
<dbReference type="Pfam" id="PF00842">
    <property type="entry name" value="Ala_racemase_C"/>
    <property type="match status" value="1"/>
</dbReference>
<dbReference type="EMBL" id="AKFT01000180">
    <property type="protein sequence ID" value="EJF39177.1"/>
    <property type="molecule type" value="Genomic_DNA"/>
</dbReference>
<dbReference type="InterPro" id="IPR009006">
    <property type="entry name" value="Ala_racemase/Decarboxylase_C"/>
</dbReference>
<name>J0N444_9ACTO</name>
<dbReference type="GO" id="GO:0030170">
    <property type="term" value="F:pyridoxal phosphate binding"/>
    <property type="evidence" value="ECO:0007669"/>
    <property type="project" value="TreeGrafter"/>
</dbReference>
<dbReference type="NCBIfam" id="TIGR00492">
    <property type="entry name" value="alr"/>
    <property type="match status" value="1"/>
</dbReference>
<evidence type="ECO:0000256" key="4">
    <source>
        <dbReference type="PIRSR" id="PIRSR600821-52"/>
    </source>
</evidence>
<dbReference type="GO" id="GO:0030632">
    <property type="term" value="P:D-alanine biosynthetic process"/>
    <property type="evidence" value="ECO:0007669"/>
    <property type="project" value="TreeGrafter"/>
</dbReference>
<dbReference type="Proteomes" id="UP000002941">
    <property type="component" value="Unassembled WGS sequence"/>
</dbReference>